<dbReference type="InterPro" id="IPR051122">
    <property type="entry name" value="SDR_DHRS6-like"/>
</dbReference>
<dbReference type="Proteomes" id="UP000440096">
    <property type="component" value="Unassembled WGS sequence"/>
</dbReference>
<dbReference type="InterPro" id="IPR002347">
    <property type="entry name" value="SDR_fam"/>
</dbReference>
<accession>A0A6N7YSP7</accession>
<comment type="caution">
    <text evidence="3">The sequence shown here is derived from an EMBL/GenBank/DDBJ whole genome shotgun (WGS) entry which is preliminary data.</text>
</comment>
<evidence type="ECO:0000256" key="2">
    <source>
        <dbReference type="ARBA" id="ARBA00023002"/>
    </source>
</evidence>
<dbReference type="GO" id="GO:0016491">
    <property type="term" value="F:oxidoreductase activity"/>
    <property type="evidence" value="ECO:0007669"/>
    <property type="project" value="UniProtKB-KW"/>
</dbReference>
<dbReference type="OrthoDB" id="9803333at2"/>
<evidence type="ECO:0000313" key="3">
    <source>
        <dbReference type="EMBL" id="MTD54972.1"/>
    </source>
</evidence>
<dbReference type="FunFam" id="3.40.50.720:FF:000084">
    <property type="entry name" value="Short-chain dehydrogenase reductase"/>
    <property type="match status" value="1"/>
</dbReference>
<dbReference type="InterPro" id="IPR036291">
    <property type="entry name" value="NAD(P)-bd_dom_sf"/>
</dbReference>
<dbReference type="CDD" id="cd05233">
    <property type="entry name" value="SDR_c"/>
    <property type="match status" value="1"/>
</dbReference>
<dbReference type="RefSeq" id="WP_154757169.1">
    <property type="nucleotide sequence ID" value="NZ_WMBA01000016.1"/>
</dbReference>
<gene>
    <name evidence="3" type="ORF">GKO32_13430</name>
</gene>
<dbReference type="EMBL" id="WMBA01000016">
    <property type="protein sequence ID" value="MTD54972.1"/>
    <property type="molecule type" value="Genomic_DNA"/>
</dbReference>
<reference evidence="3 4" key="1">
    <citation type="submission" date="2019-11" db="EMBL/GenBank/DDBJ databases">
        <title>Draft genome of Amycolatopsis RM579.</title>
        <authorList>
            <person name="Duangmal K."/>
            <person name="Mingma R."/>
        </authorList>
    </citation>
    <scope>NUCLEOTIDE SEQUENCE [LARGE SCALE GENOMIC DNA]</scope>
    <source>
        <strain evidence="3 4">RM579</strain>
    </source>
</reference>
<dbReference type="SUPFAM" id="SSF51735">
    <property type="entry name" value="NAD(P)-binding Rossmann-fold domains"/>
    <property type="match status" value="1"/>
</dbReference>
<keyword evidence="4" id="KW-1185">Reference proteome</keyword>
<protein>
    <submittedName>
        <fullName evidence="3">SDR family oxidoreductase</fullName>
    </submittedName>
</protein>
<dbReference type="AlphaFoldDB" id="A0A6N7YSP7"/>
<organism evidence="3 4">
    <name type="scientific">Amycolatopsis pithecellobii</name>
    <dbReference type="NCBI Taxonomy" id="664692"/>
    <lineage>
        <taxon>Bacteria</taxon>
        <taxon>Bacillati</taxon>
        <taxon>Actinomycetota</taxon>
        <taxon>Actinomycetes</taxon>
        <taxon>Pseudonocardiales</taxon>
        <taxon>Pseudonocardiaceae</taxon>
        <taxon>Amycolatopsis</taxon>
    </lineage>
</organism>
<dbReference type="PANTHER" id="PTHR43477">
    <property type="entry name" value="DIHYDROANTICAPSIN 7-DEHYDROGENASE"/>
    <property type="match status" value="1"/>
</dbReference>
<dbReference type="PRINTS" id="PR00081">
    <property type="entry name" value="GDHRDH"/>
</dbReference>
<keyword evidence="2" id="KW-0560">Oxidoreductase</keyword>
<proteinExistence type="inferred from homology"/>
<sequence>MLDVRRGVGSHGAHVCAQPLERLGIRAGQGLLDLFADVGAVALEHPQEQLVFVAEGAVQAALAEGAYVFITGRRQAELDAAVRELGPNGEGIRTDSSDLADLDALYRTIQQRKARIDVLVANAGGGVAGPLAEVTEEAFDKTFDTNVKGVLFTVQNALPLLAEDASVILTGSTTSLRPGPGLGVYSATKAAIRNLARSWIIELGASGVRVNVLSPGPTNTPGLLGLAPAGQEQALLDAQAAEVPLDRVADPAEIANAAIFLATDQSSFVNGVEFFVDGGQAQI</sequence>
<comment type="similarity">
    <text evidence="1">Belongs to the short-chain dehydrogenases/reductases (SDR) family.</text>
</comment>
<evidence type="ECO:0000256" key="1">
    <source>
        <dbReference type="ARBA" id="ARBA00006484"/>
    </source>
</evidence>
<dbReference type="Pfam" id="PF13561">
    <property type="entry name" value="adh_short_C2"/>
    <property type="match status" value="1"/>
</dbReference>
<dbReference type="PANTHER" id="PTHR43477:SF1">
    <property type="entry name" value="DIHYDROANTICAPSIN 7-DEHYDROGENASE"/>
    <property type="match status" value="1"/>
</dbReference>
<dbReference type="Gene3D" id="3.40.50.720">
    <property type="entry name" value="NAD(P)-binding Rossmann-like Domain"/>
    <property type="match status" value="1"/>
</dbReference>
<name>A0A6N7YSP7_9PSEU</name>
<evidence type="ECO:0000313" key="4">
    <source>
        <dbReference type="Proteomes" id="UP000440096"/>
    </source>
</evidence>